<dbReference type="RefSeq" id="WP_129832122.1">
    <property type="nucleotide sequence ID" value="NZ_CP035704.1"/>
</dbReference>
<dbReference type="PANTHER" id="PTHR43433:SF5">
    <property type="entry name" value="AB HYDROLASE-1 DOMAIN-CONTAINING PROTEIN"/>
    <property type="match status" value="1"/>
</dbReference>
<proteinExistence type="predicted"/>
<dbReference type="InterPro" id="IPR000073">
    <property type="entry name" value="AB_hydrolase_1"/>
</dbReference>
<sequence>MSQVSANGALFEVETIGQRSDPALLLIMGLGMQLASWPDEFCTALADAGYFVIRFDNRDSGLSVKTKSHVNMLSATLRYVLHMPVPAAYKLDDMAADSIGILDALGIKTAHVLGASMGGMIAQQIAANYPDRVLSLISIMSSSGARNLPRPTPAASRVLLSRPPRRANFEKVVDHYVHLFDVIGSPGFRMPEAELRPRLEKVLKRAYYPGGAARQLLAIVASGDRSNDLPKIRAPTLVIHGADDPLVRVAAGKDTAAKIKNAELLIVPGMGHDLAAGLIPILTKAITAYLHNVDQRAAH</sequence>
<keyword evidence="3" id="KW-1185">Reference proteome</keyword>
<dbReference type="Proteomes" id="UP000291562">
    <property type="component" value="Chromosome"/>
</dbReference>
<evidence type="ECO:0000259" key="1">
    <source>
        <dbReference type="Pfam" id="PF00561"/>
    </source>
</evidence>
<organism evidence="2 3">
    <name type="scientific">Pseudolysobacter antarcticus</name>
    <dbReference type="NCBI Taxonomy" id="2511995"/>
    <lineage>
        <taxon>Bacteria</taxon>
        <taxon>Pseudomonadati</taxon>
        <taxon>Pseudomonadota</taxon>
        <taxon>Gammaproteobacteria</taxon>
        <taxon>Lysobacterales</taxon>
        <taxon>Rhodanobacteraceae</taxon>
        <taxon>Pseudolysobacter</taxon>
    </lineage>
</organism>
<dbReference type="PANTHER" id="PTHR43433">
    <property type="entry name" value="HYDROLASE, ALPHA/BETA FOLD FAMILY PROTEIN"/>
    <property type="match status" value="1"/>
</dbReference>
<dbReference type="SUPFAM" id="SSF53474">
    <property type="entry name" value="alpha/beta-Hydrolases"/>
    <property type="match status" value="1"/>
</dbReference>
<dbReference type="InterPro" id="IPR050471">
    <property type="entry name" value="AB_hydrolase"/>
</dbReference>
<dbReference type="EMBL" id="CP035704">
    <property type="protein sequence ID" value="QBB69862.1"/>
    <property type="molecule type" value="Genomic_DNA"/>
</dbReference>
<dbReference type="PRINTS" id="PR00111">
    <property type="entry name" value="ABHYDROLASE"/>
</dbReference>
<protein>
    <submittedName>
        <fullName evidence="2">Alpha/beta hydrolase</fullName>
    </submittedName>
</protein>
<dbReference type="KEGG" id="xbc:ELE36_05475"/>
<dbReference type="GO" id="GO:0046503">
    <property type="term" value="P:glycerolipid catabolic process"/>
    <property type="evidence" value="ECO:0007669"/>
    <property type="project" value="TreeGrafter"/>
</dbReference>
<name>A0A411HH64_9GAMM</name>
<feature type="domain" description="AB hydrolase-1" evidence="1">
    <location>
        <begin position="22"/>
        <end position="273"/>
    </location>
</feature>
<dbReference type="Pfam" id="PF00561">
    <property type="entry name" value="Abhydrolase_1"/>
    <property type="match status" value="1"/>
</dbReference>
<gene>
    <name evidence="2" type="ORF">ELE36_05475</name>
</gene>
<dbReference type="InterPro" id="IPR029058">
    <property type="entry name" value="AB_hydrolase_fold"/>
</dbReference>
<accession>A0A411HH64</accession>
<dbReference type="GO" id="GO:0004806">
    <property type="term" value="F:triacylglycerol lipase activity"/>
    <property type="evidence" value="ECO:0007669"/>
    <property type="project" value="TreeGrafter"/>
</dbReference>
<evidence type="ECO:0000313" key="2">
    <source>
        <dbReference type="EMBL" id="QBB69862.1"/>
    </source>
</evidence>
<dbReference type="AlphaFoldDB" id="A0A411HH64"/>
<dbReference type="Gene3D" id="3.40.50.1820">
    <property type="entry name" value="alpha/beta hydrolase"/>
    <property type="match status" value="1"/>
</dbReference>
<keyword evidence="2" id="KW-0378">Hydrolase</keyword>
<reference evidence="2 3" key="1">
    <citation type="submission" date="2019-01" db="EMBL/GenBank/DDBJ databases">
        <title>Pseudolysobacter antarctica gen. nov., sp. nov., isolated from Fildes Peninsula, Antarctica.</title>
        <authorList>
            <person name="Wei Z."/>
            <person name="Peng F."/>
        </authorList>
    </citation>
    <scope>NUCLEOTIDE SEQUENCE [LARGE SCALE GENOMIC DNA]</scope>
    <source>
        <strain evidence="2 3">AQ6-296</strain>
    </source>
</reference>
<dbReference type="OrthoDB" id="9798888at2"/>
<evidence type="ECO:0000313" key="3">
    <source>
        <dbReference type="Proteomes" id="UP000291562"/>
    </source>
</evidence>